<feature type="domain" description="Hedgehog/Intein (Hint)" evidence="9">
    <location>
        <begin position="1117"/>
        <end position="1259"/>
    </location>
</feature>
<dbReference type="InterPro" id="IPR036844">
    <property type="entry name" value="Hint_dom_sf"/>
</dbReference>
<proteinExistence type="predicted"/>
<dbReference type="GO" id="GO:0016020">
    <property type="term" value="C:membrane"/>
    <property type="evidence" value="ECO:0007669"/>
    <property type="project" value="UniProtKB-SubCell"/>
</dbReference>
<dbReference type="PRINTS" id="PR00313">
    <property type="entry name" value="CABNDNGRPT"/>
</dbReference>
<evidence type="ECO:0000259" key="10">
    <source>
        <dbReference type="Pfam" id="PF14252"/>
    </source>
</evidence>
<dbReference type="GO" id="GO:0005576">
    <property type="term" value="C:extracellular region"/>
    <property type="evidence" value="ECO:0007669"/>
    <property type="project" value="UniProtKB-SubCell"/>
</dbReference>
<evidence type="ECO:0000256" key="1">
    <source>
        <dbReference type="ARBA" id="ARBA00004370"/>
    </source>
</evidence>
<evidence type="ECO:0000256" key="5">
    <source>
        <dbReference type="ARBA" id="ARBA00022737"/>
    </source>
</evidence>
<dbReference type="InterPro" id="IPR025592">
    <property type="entry name" value="DUF4347"/>
</dbReference>
<dbReference type="GO" id="GO:0005509">
    <property type="term" value="F:calcium ion binding"/>
    <property type="evidence" value="ECO:0007669"/>
    <property type="project" value="InterPro"/>
</dbReference>
<dbReference type="SUPFAM" id="SSF51294">
    <property type="entry name" value="Hedgehog/intein (Hint) domain"/>
    <property type="match status" value="1"/>
</dbReference>
<keyword evidence="6" id="KW-0843">Virulence</keyword>
<dbReference type="EMBL" id="CYSD01000018">
    <property type="protein sequence ID" value="CUH77105.1"/>
    <property type="molecule type" value="Genomic_DNA"/>
</dbReference>
<dbReference type="InterPro" id="IPR037140">
    <property type="entry name" value="VHL_beta_dom_sf"/>
</dbReference>
<dbReference type="PANTHER" id="PTHR38340:SF1">
    <property type="entry name" value="S-LAYER PROTEIN"/>
    <property type="match status" value="1"/>
</dbReference>
<dbReference type="PRINTS" id="PR01488">
    <property type="entry name" value="RTXTOXINA"/>
</dbReference>
<protein>
    <submittedName>
        <fullName evidence="11">Cyclolysin</fullName>
    </submittedName>
</protein>
<dbReference type="Pfam" id="PF14252">
    <property type="entry name" value="DUF4347"/>
    <property type="match status" value="1"/>
</dbReference>
<dbReference type="Gene3D" id="2.160.20.160">
    <property type="match status" value="1"/>
</dbReference>
<dbReference type="InterPro" id="IPR050557">
    <property type="entry name" value="RTX_toxin/Mannuronan_C5-epim"/>
</dbReference>
<dbReference type="GO" id="GO:0090729">
    <property type="term" value="F:toxin activity"/>
    <property type="evidence" value="ECO:0007669"/>
    <property type="project" value="UniProtKB-KW"/>
</dbReference>
<evidence type="ECO:0000256" key="7">
    <source>
        <dbReference type="ARBA" id="ARBA00023136"/>
    </source>
</evidence>
<evidence type="ECO:0000256" key="8">
    <source>
        <dbReference type="SAM" id="MobiDB-lite"/>
    </source>
</evidence>
<feature type="compositionally biased region" description="Low complexity" evidence="8">
    <location>
        <begin position="107"/>
        <end position="134"/>
    </location>
</feature>
<feature type="compositionally biased region" description="Acidic residues" evidence="8">
    <location>
        <begin position="762"/>
        <end position="772"/>
    </location>
</feature>
<dbReference type="Pfam" id="PF13403">
    <property type="entry name" value="Hint_2"/>
    <property type="match status" value="1"/>
</dbReference>
<name>A0A0N7LZA3_9RHOB</name>
<dbReference type="PANTHER" id="PTHR38340">
    <property type="entry name" value="S-LAYER PROTEIN"/>
    <property type="match status" value="1"/>
</dbReference>
<reference evidence="11 12" key="1">
    <citation type="submission" date="2015-09" db="EMBL/GenBank/DDBJ databases">
        <authorList>
            <consortium name="Swine Surveillance"/>
        </authorList>
    </citation>
    <scope>NUCLEOTIDE SEQUENCE [LARGE SCALE GENOMIC DNA]</scope>
    <source>
        <strain evidence="11 12">CECT 7557</strain>
    </source>
</reference>
<dbReference type="Gene3D" id="2.150.10.10">
    <property type="entry name" value="Serralysin-like metalloprotease, C-terminal"/>
    <property type="match status" value="2"/>
</dbReference>
<dbReference type="PROSITE" id="PS00330">
    <property type="entry name" value="HEMOLYSIN_CALCIUM"/>
    <property type="match status" value="4"/>
</dbReference>
<organism evidence="11 12">
    <name type="scientific">Tritonibacter multivorans</name>
    <dbReference type="NCBI Taxonomy" id="928856"/>
    <lineage>
        <taxon>Bacteria</taxon>
        <taxon>Pseudomonadati</taxon>
        <taxon>Pseudomonadota</taxon>
        <taxon>Alphaproteobacteria</taxon>
        <taxon>Rhodobacterales</taxon>
        <taxon>Paracoccaceae</taxon>
        <taxon>Tritonibacter</taxon>
    </lineage>
</organism>
<sequence length="1306" mass="132284">MTVYNVTPDNWDDDDFWALVRAGSEDGGLSFSALGGLYSVSMVGFGSAAGATLVMSNGLKTFSVGPDDADATLGEGAFEDFTFFETSDAGPEIEGLPAEGDDEFGIAADPDADASAGPATNPEADQQAEQIADAGVPAPNGATTEAEGDNDPDAGPDVTSSGALSAQPAAVTASEDSGSASPAQAIEIVADASGTQVVVIDAAIDEAEALAASFGPDVQVIMLDPNSDGIEQIAAALEGQSDITGLHILAHGAEGHLSLGDAVLDADSIHGEHAAALAEIGAALSEDGDILIYGCNFGAGEAGEEAMLALAEATLGDIAASDDLTGAAELGGDWELEEAQGTIETETLEIEGWTHVMSNWYGTAGSDFLSDSFGAYSSVYGYGSSDTLYIGSGTVYGGDGNDNIGVNFGGALYGGADDDVLWGFSASTIDGGTGTDTLITSNTAYDITIDLMDSGSQTYGNGNSAVISGIENITTGGGDDELLGNDSDNVFYAGTGMDTLSGDQGDDTLYGQDGADTVLGGSGQDSLDGGDGADRIRGDALWIDTSDYASGSGSSTSLTINNDSGETINIYWIDGSGTTSLYGVISDGGIFTSSTYVNHNWIIADSSGVFREVVEITGATTVTYDGVDLGDTIAGGAGSDTIFGESGGDLIDGGEDGDEIYGGYGDDTIAISDNFGSDTIYGEDGSGDVLDASALSSGVTVTFTDGEDGTLTDGSDTLSFDNIEEFVLTGHDDSVNGSAADNDMYVQGGAGDDTITGGSDNDVLDGGDDDDVLSGGAGDDSLIGGAGNDSLVAGNNSGVGDTLEGGSGNDTLVDSYWNATLDGGDDADFFQLGYGTANVIGGEGGTDADTISFLAANDAVDITLSGGAEAGTYTDSDGDSGSFTGIEAFELSNQADTFNSNGITGSESVYGMGGDDTITTQGGTDYVEGGAGADSINTGQGDDTVLGGDGADYINTQSQADSVDAGSGADTVYGGQHNDTIDGGADNDYLDGQTEDDSIDGGTGDDTIIGGMGSDTLTGGDGEDVFELTGWDGRDTITDFDIADDDLNGFFNDQLDVSGLSGGTGPAGAIRAQDVVVTDDGSGNAILTFPNGEALLLQGVAPASISGGPNLYAAGIPCFTPCVRIQTARGLVPAADIRIGDLVQTADNGYQPVIWRGQRHMNSAELAAHPHLCPVLVQPGSLLGNTSPILVSPQHRFLLPPALVGGEEQFLRATLMPALPWSGVRQARGTRQVTYVHLMTPRHEVIFAEGVATETFFPGPQALQSLSAEDRRELLHLFPELRVQGYGALARADLARKDLRACGLLR</sequence>
<feature type="domain" description="DUF4347" evidence="10">
    <location>
        <begin position="197"/>
        <end position="347"/>
    </location>
</feature>
<dbReference type="InterPro" id="IPR003995">
    <property type="entry name" value="RTX_toxin_determinant-A"/>
</dbReference>
<keyword evidence="5" id="KW-0677">Repeat</keyword>
<gene>
    <name evidence="11" type="primary">cya_3</name>
    <name evidence="11" type="ORF">TRM7557_01209</name>
</gene>
<dbReference type="InterPro" id="IPR028992">
    <property type="entry name" value="Hedgehog/Intein_dom"/>
</dbReference>
<feature type="region of interest" description="Disordered" evidence="8">
    <location>
        <begin position="738"/>
        <end position="780"/>
    </location>
</feature>
<dbReference type="OrthoDB" id="6305173at2"/>
<dbReference type="STRING" id="928856.SAMN04488049_1153"/>
<dbReference type="RefSeq" id="WP_058289326.1">
    <property type="nucleotide sequence ID" value="NZ_CYSD01000018.1"/>
</dbReference>
<evidence type="ECO:0000313" key="11">
    <source>
        <dbReference type="EMBL" id="CUH77105.1"/>
    </source>
</evidence>
<keyword evidence="12" id="KW-1185">Reference proteome</keyword>
<dbReference type="SUPFAM" id="SSF51120">
    <property type="entry name" value="beta-Roll"/>
    <property type="match status" value="6"/>
</dbReference>
<feature type="region of interest" description="Disordered" evidence="8">
    <location>
        <begin position="88"/>
        <end position="178"/>
    </location>
</feature>
<keyword evidence="3" id="KW-0964">Secreted</keyword>
<evidence type="ECO:0000313" key="12">
    <source>
        <dbReference type="Proteomes" id="UP000052022"/>
    </source>
</evidence>
<evidence type="ECO:0000259" key="9">
    <source>
        <dbReference type="Pfam" id="PF13403"/>
    </source>
</evidence>
<keyword evidence="4" id="KW-0800">Toxin</keyword>
<dbReference type="Pfam" id="PF00353">
    <property type="entry name" value="HemolysinCabind"/>
    <property type="match status" value="7"/>
</dbReference>
<evidence type="ECO:0000256" key="2">
    <source>
        <dbReference type="ARBA" id="ARBA00004613"/>
    </source>
</evidence>
<dbReference type="Proteomes" id="UP000052022">
    <property type="component" value="Unassembled WGS sequence"/>
</dbReference>
<dbReference type="InterPro" id="IPR001343">
    <property type="entry name" value="Hemolysn_Ca-bd"/>
</dbReference>
<evidence type="ECO:0000256" key="6">
    <source>
        <dbReference type="ARBA" id="ARBA00023026"/>
    </source>
</evidence>
<dbReference type="InterPro" id="IPR011049">
    <property type="entry name" value="Serralysin-like_metalloprot_C"/>
</dbReference>
<evidence type="ECO:0000256" key="3">
    <source>
        <dbReference type="ARBA" id="ARBA00022525"/>
    </source>
</evidence>
<accession>A0A0N7LZA3</accession>
<dbReference type="Gene3D" id="2.60.40.780">
    <property type="entry name" value="von Hippel-Lindau disease tumour suppressor, beta domain"/>
    <property type="match status" value="1"/>
</dbReference>
<comment type="subcellular location">
    <subcellularLocation>
        <location evidence="1">Membrane</location>
    </subcellularLocation>
    <subcellularLocation>
        <location evidence="2">Secreted</location>
    </subcellularLocation>
</comment>
<dbReference type="InterPro" id="IPR018511">
    <property type="entry name" value="Hemolysin-typ_Ca-bd_CS"/>
</dbReference>
<keyword evidence="7" id="KW-0472">Membrane</keyword>
<evidence type="ECO:0000256" key="4">
    <source>
        <dbReference type="ARBA" id="ARBA00022656"/>
    </source>
</evidence>